<keyword evidence="3" id="KW-1185">Reference proteome</keyword>
<dbReference type="AlphaFoldDB" id="T1J2G7"/>
<evidence type="ECO:0000313" key="2">
    <source>
        <dbReference type="EnsemblMetazoa" id="SMAR007760-PA"/>
    </source>
</evidence>
<feature type="compositionally biased region" description="Pro residues" evidence="1">
    <location>
        <begin position="52"/>
        <end position="67"/>
    </location>
</feature>
<dbReference type="HOGENOM" id="CLU_2124163_0_0_1"/>
<organism evidence="2 3">
    <name type="scientific">Strigamia maritima</name>
    <name type="common">European centipede</name>
    <name type="synonym">Geophilus maritimus</name>
    <dbReference type="NCBI Taxonomy" id="126957"/>
    <lineage>
        <taxon>Eukaryota</taxon>
        <taxon>Metazoa</taxon>
        <taxon>Ecdysozoa</taxon>
        <taxon>Arthropoda</taxon>
        <taxon>Myriapoda</taxon>
        <taxon>Chilopoda</taxon>
        <taxon>Pleurostigmophora</taxon>
        <taxon>Geophilomorpha</taxon>
        <taxon>Linotaeniidae</taxon>
        <taxon>Strigamia</taxon>
    </lineage>
</organism>
<evidence type="ECO:0000313" key="3">
    <source>
        <dbReference type="Proteomes" id="UP000014500"/>
    </source>
</evidence>
<evidence type="ECO:0000256" key="1">
    <source>
        <dbReference type="SAM" id="MobiDB-lite"/>
    </source>
</evidence>
<feature type="compositionally biased region" description="Basic and acidic residues" evidence="1">
    <location>
        <begin position="8"/>
        <end position="25"/>
    </location>
</feature>
<protein>
    <submittedName>
        <fullName evidence="2">Uncharacterized protein</fullName>
    </submittedName>
</protein>
<reference evidence="3" key="1">
    <citation type="submission" date="2011-05" db="EMBL/GenBank/DDBJ databases">
        <authorList>
            <person name="Richards S.R."/>
            <person name="Qu J."/>
            <person name="Jiang H."/>
            <person name="Jhangiani S.N."/>
            <person name="Agravi P."/>
            <person name="Goodspeed R."/>
            <person name="Gross S."/>
            <person name="Mandapat C."/>
            <person name="Jackson L."/>
            <person name="Mathew T."/>
            <person name="Pu L."/>
            <person name="Thornton R."/>
            <person name="Saada N."/>
            <person name="Wilczek-Boney K.B."/>
            <person name="Lee S."/>
            <person name="Kovar C."/>
            <person name="Wu Y."/>
            <person name="Scherer S.E."/>
            <person name="Worley K.C."/>
            <person name="Muzny D.M."/>
            <person name="Gibbs R."/>
        </authorList>
    </citation>
    <scope>NUCLEOTIDE SEQUENCE</scope>
    <source>
        <strain evidence="3">Brora</strain>
    </source>
</reference>
<proteinExistence type="predicted"/>
<name>T1J2G7_STRMM</name>
<sequence length="114" mass="12457">MQLLKIRTKPERTKCFPESQSKTEPESPPTPFPQPCGIVPACIPDPLISEPSPAPEPEPVPSCPAPLPEDEPYCSEHMMSARKSGTTAYSRFAIQADREYESNKTTVERSGGGL</sequence>
<dbReference type="EnsemblMetazoa" id="SMAR007760-RA">
    <property type="protein sequence ID" value="SMAR007760-PA"/>
    <property type="gene ID" value="SMAR007760"/>
</dbReference>
<feature type="region of interest" description="Disordered" evidence="1">
    <location>
        <begin position="1"/>
        <end position="68"/>
    </location>
</feature>
<reference evidence="2" key="2">
    <citation type="submission" date="2015-02" db="UniProtKB">
        <authorList>
            <consortium name="EnsemblMetazoa"/>
        </authorList>
    </citation>
    <scope>IDENTIFICATION</scope>
</reference>
<accession>T1J2G7</accession>
<dbReference type="EMBL" id="JH431806">
    <property type="status" value="NOT_ANNOTATED_CDS"/>
    <property type="molecule type" value="Genomic_DNA"/>
</dbReference>
<dbReference type="Proteomes" id="UP000014500">
    <property type="component" value="Unassembled WGS sequence"/>
</dbReference>